<name>A0A7D5EYP0_9MICO</name>
<comment type="subcellular location">
    <subcellularLocation>
        <location evidence="1 7">Cell membrane</location>
        <topology evidence="1 7">Multi-pass membrane protein</topology>
    </subcellularLocation>
</comment>
<dbReference type="PANTHER" id="PTHR43744:SF12">
    <property type="entry name" value="ABC TRANSPORTER PERMEASE PROTEIN MG189-RELATED"/>
    <property type="match status" value="1"/>
</dbReference>
<evidence type="ECO:0000256" key="1">
    <source>
        <dbReference type="ARBA" id="ARBA00004651"/>
    </source>
</evidence>
<dbReference type="Proteomes" id="UP000509638">
    <property type="component" value="Chromosome"/>
</dbReference>
<dbReference type="InterPro" id="IPR000515">
    <property type="entry name" value="MetI-like"/>
</dbReference>
<dbReference type="AlphaFoldDB" id="A0A7D5EYP0"/>
<gene>
    <name evidence="9" type="ORF">HW566_09445</name>
</gene>
<protein>
    <submittedName>
        <fullName evidence="9">Carbohydrate ABC transporter permease</fullName>
    </submittedName>
</protein>
<keyword evidence="5 7" id="KW-1133">Transmembrane helix</keyword>
<dbReference type="InterPro" id="IPR035906">
    <property type="entry name" value="MetI-like_sf"/>
</dbReference>
<feature type="transmembrane region" description="Helical" evidence="7">
    <location>
        <begin position="105"/>
        <end position="127"/>
    </location>
</feature>
<dbReference type="GO" id="GO:0005886">
    <property type="term" value="C:plasma membrane"/>
    <property type="evidence" value="ECO:0007669"/>
    <property type="project" value="UniProtKB-SubCell"/>
</dbReference>
<sequence>MAGVAVTNAVLVLGAVYMVFPVLWLVFASLKDPAGLYSTSVFDIDRWFIGDNIAALVAEGDGLFVRWIGNSLLYSLAGAVIGGIVSTAAGYAFDKLRFRGKESLFGFVLVGVLVPNTATVLPLYMLFSQLGMVNTVWAIILPSLCNPFNVYLARAFSRAYVPDETLEAAHVDGAGAVRTFFSVALPMLAPGFVTIALFQFFAVWSNYMLPLVMLSDPTLYPVSLGISHWQGLTAVDPRYAPLVVTGSLLSLVPLVIAFISLQRYWRAGMTEGSVK</sequence>
<dbReference type="EMBL" id="CP058316">
    <property type="protein sequence ID" value="QLD11968.1"/>
    <property type="molecule type" value="Genomic_DNA"/>
</dbReference>
<keyword evidence="4 7" id="KW-0812">Transmembrane</keyword>
<evidence type="ECO:0000256" key="5">
    <source>
        <dbReference type="ARBA" id="ARBA00022989"/>
    </source>
</evidence>
<dbReference type="PROSITE" id="PS50928">
    <property type="entry name" value="ABC_TM1"/>
    <property type="match status" value="1"/>
</dbReference>
<feature type="transmembrane region" description="Helical" evidence="7">
    <location>
        <begin position="239"/>
        <end position="261"/>
    </location>
</feature>
<dbReference type="RefSeq" id="WP_178012349.1">
    <property type="nucleotide sequence ID" value="NZ_CP058316.1"/>
</dbReference>
<feature type="transmembrane region" description="Helical" evidence="7">
    <location>
        <begin position="133"/>
        <end position="152"/>
    </location>
</feature>
<evidence type="ECO:0000259" key="8">
    <source>
        <dbReference type="PROSITE" id="PS50928"/>
    </source>
</evidence>
<dbReference type="SUPFAM" id="SSF161098">
    <property type="entry name" value="MetI-like"/>
    <property type="match status" value="1"/>
</dbReference>
<feature type="transmembrane region" description="Helical" evidence="7">
    <location>
        <begin position="72"/>
        <end position="93"/>
    </location>
</feature>
<feature type="transmembrane region" description="Helical" evidence="7">
    <location>
        <begin position="9"/>
        <end position="30"/>
    </location>
</feature>
<organism evidence="9 10">
    <name type="scientific">Microbacterium oleivorans</name>
    <dbReference type="NCBI Taxonomy" id="273677"/>
    <lineage>
        <taxon>Bacteria</taxon>
        <taxon>Bacillati</taxon>
        <taxon>Actinomycetota</taxon>
        <taxon>Actinomycetes</taxon>
        <taxon>Micrococcales</taxon>
        <taxon>Microbacteriaceae</taxon>
        <taxon>Microbacterium</taxon>
    </lineage>
</organism>
<dbReference type="Pfam" id="PF00528">
    <property type="entry name" value="BPD_transp_1"/>
    <property type="match status" value="1"/>
</dbReference>
<feature type="transmembrane region" description="Helical" evidence="7">
    <location>
        <begin position="180"/>
        <end position="204"/>
    </location>
</feature>
<evidence type="ECO:0000313" key="9">
    <source>
        <dbReference type="EMBL" id="QLD11968.1"/>
    </source>
</evidence>
<evidence type="ECO:0000256" key="3">
    <source>
        <dbReference type="ARBA" id="ARBA00022475"/>
    </source>
</evidence>
<keyword evidence="6 7" id="KW-0472">Membrane</keyword>
<evidence type="ECO:0000256" key="7">
    <source>
        <dbReference type="RuleBase" id="RU363032"/>
    </source>
</evidence>
<dbReference type="CDD" id="cd06261">
    <property type="entry name" value="TM_PBP2"/>
    <property type="match status" value="1"/>
</dbReference>
<proteinExistence type="inferred from homology"/>
<evidence type="ECO:0000256" key="6">
    <source>
        <dbReference type="ARBA" id="ARBA00023136"/>
    </source>
</evidence>
<evidence type="ECO:0000313" key="10">
    <source>
        <dbReference type="Proteomes" id="UP000509638"/>
    </source>
</evidence>
<evidence type="ECO:0000256" key="4">
    <source>
        <dbReference type="ARBA" id="ARBA00022692"/>
    </source>
</evidence>
<accession>A0A7D5EYP0</accession>
<dbReference type="Gene3D" id="1.10.3720.10">
    <property type="entry name" value="MetI-like"/>
    <property type="match status" value="1"/>
</dbReference>
<comment type="similarity">
    <text evidence="7">Belongs to the binding-protein-dependent transport system permease family.</text>
</comment>
<keyword evidence="3" id="KW-1003">Cell membrane</keyword>
<dbReference type="GO" id="GO:0055085">
    <property type="term" value="P:transmembrane transport"/>
    <property type="evidence" value="ECO:0007669"/>
    <property type="project" value="InterPro"/>
</dbReference>
<reference evidence="9 10" key="1">
    <citation type="submission" date="2020-06" db="EMBL/GenBank/DDBJ databases">
        <authorList>
            <person name="Jo H."/>
        </authorList>
    </citation>
    <scope>NUCLEOTIDE SEQUENCE [LARGE SCALE GENOMIC DNA]</scope>
    <source>
        <strain evidence="9 10">I46</strain>
    </source>
</reference>
<feature type="domain" description="ABC transmembrane type-1" evidence="8">
    <location>
        <begin position="68"/>
        <end position="260"/>
    </location>
</feature>
<dbReference type="PANTHER" id="PTHR43744">
    <property type="entry name" value="ABC TRANSPORTER PERMEASE PROTEIN MG189-RELATED-RELATED"/>
    <property type="match status" value="1"/>
</dbReference>
<keyword evidence="2 7" id="KW-0813">Transport</keyword>
<evidence type="ECO:0000256" key="2">
    <source>
        <dbReference type="ARBA" id="ARBA00022448"/>
    </source>
</evidence>